<reference evidence="7 8" key="1">
    <citation type="journal article" date="2015" name="Nature">
        <title>rRNA introns, odd ribosomes, and small enigmatic genomes across a large radiation of phyla.</title>
        <authorList>
            <person name="Brown C.T."/>
            <person name="Hug L.A."/>
            <person name="Thomas B.C."/>
            <person name="Sharon I."/>
            <person name="Castelle C.J."/>
            <person name="Singh A."/>
            <person name="Wilkins M.J."/>
            <person name="Williams K.H."/>
            <person name="Banfield J.F."/>
        </authorList>
    </citation>
    <scope>NUCLEOTIDE SEQUENCE [LARGE SCALE GENOMIC DNA]</scope>
</reference>
<dbReference type="PATRIC" id="fig|1618436.3.peg.1351"/>
<dbReference type="AlphaFoldDB" id="A0A0G1F9V1"/>
<dbReference type="GO" id="GO:0008170">
    <property type="term" value="F:N-methyltransferase activity"/>
    <property type="evidence" value="ECO:0007669"/>
    <property type="project" value="InterPro"/>
</dbReference>
<dbReference type="STRING" id="1618436.UV59_C0035G0005"/>
<evidence type="ECO:0000259" key="5">
    <source>
        <dbReference type="Pfam" id="PF02384"/>
    </source>
</evidence>
<evidence type="ECO:0000256" key="4">
    <source>
        <dbReference type="ARBA" id="ARBA00022747"/>
    </source>
</evidence>
<dbReference type="GO" id="GO:0009307">
    <property type="term" value="P:DNA restriction-modification system"/>
    <property type="evidence" value="ECO:0007669"/>
    <property type="project" value="UniProtKB-KW"/>
</dbReference>
<proteinExistence type="predicted"/>
<accession>A0A0G1F9V1</accession>
<dbReference type="GO" id="GO:0003677">
    <property type="term" value="F:DNA binding"/>
    <property type="evidence" value="ECO:0007669"/>
    <property type="project" value="InterPro"/>
</dbReference>
<dbReference type="EMBL" id="LCFB01000035">
    <property type="protein sequence ID" value="KKS83623.1"/>
    <property type="molecule type" value="Genomic_DNA"/>
</dbReference>
<evidence type="ECO:0000313" key="8">
    <source>
        <dbReference type="Proteomes" id="UP000034543"/>
    </source>
</evidence>
<dbReference type="InterPro" id="IPR050953">
    <property type="entry name" value="N4_N6_ade-DNA_methylase"/>
</dbReference>
<dbReference type="GO" id="GO:0032259">
    <property type="term" value="P:methylation"/>
    <property type="evidence" value="ECO:0007669"/>
    <property type="project" value="UniProtKB-KW"/>
</dbReference>
<keyword evidence="4" id="KW-0680">Restriction system</keyword>
<dbReference type="InterPro" id="IPR029063">
    <property type="entry name" value="SAM-dependent_MTases_sf"/>
</dbReference>
<feature type="domain" description="Type II methyltransferase M.Eco57I C-terminal" evidence="6">
    <location>
        <begin position="262"/>
        <end position="512"/>
    </location>
</feature>
<keyword evidence="3" id="KW-0949">S-adenosyl-L-methionine</keyword>
<dbReference type="InterPro" id="IPR054520">
    <property type="entry name" value="M_Eco57I_C"/>
</dbReference>
<keyword evidence="2 7" id="KW-0808">Transferase</keyword>
<sequence>MNFKINESEQKLRGGYYTPLDLAVFLTKWVRNINPRTVLEPSCGDGVFFEAIDKVNGMKGVSVLGLEINENEAQKAQLRAKGTSANIEVQTEDFLKWSLDNIRNNKSLYDAVVGNPPFIRYQYLPKEFQQRSEEIFNELNLPFTKHTNAWVPFVLASLAMLRPGGRLAMVVPAEIIHIIHAQSLRTYLGKECKRLVIVDPEELWFKDTLQGAVLLLAEKRNNTYENAEGVGIYPVKQKEFLDIDPDIIFSSPKSLNGRTVAGKWTYALLDHSTRNLIDSLIDHPDVYHFNDVADVDVGIVTGANDYFLVSDETVQEYNLSKWAHPMFGRSEHCPGIIYDEQQHQENKKNGKPTNFIWFSNKPTDSAIAKKYIHYGEEQGLHLRYKCSVRSPWYSVPSVYATEIGMLKRSHDIPRLIFNKIGAFTTDTAYRIRVHNRSSRQLVGSFLNSLTALSAELEGRHYGGGVLELVPSEIEKLLIPLSKKLTVNLANLDTAIKTLPARELLAKQDSTILNALGLNLSDQNQLLNNWQKLHDRRQRTSSDAETN</sequence>
<dbReference type="PRINTS" id="PR00507">
    <property type="entry name" value="N12N6MTFRASE"/>
</dbReference>
<evidence type="ECO:0000256" key="1">
    <source>
        <dbReference type="ARBA" id="ARBA00022603"/>
    </source>
</evidence>
<dbReference type="PANTHER" id="PTHR33841:SF5">
    <property type="entry name" value="DNA METHYLASE (MODIFICATION METHYLASE) (METHYLTRANSFERASE)-RELATED"/>
    <property type="match status" value="1"/>
</dbReference>
<evidence type="ECO:0000256" key="3">
    <source>
        <dbReference type="ARBA" id="ARBA00022691"/>
    </source>
</evidence>
<keyword evidence="1 7" id="KW-0489">Methyltransferase</keyword>
<evidence type="ECO:0000256" key="2">
    <source>
        <dbReference type="ARBA" id="ARBA00022679"/>
    </source>
</evidence>
<dbReference type="PROSITE" id="PS00092">
    <property type="entry name" value="N6_MTASE"/>
    <property type="match status" value="1"/>
</dbReference>
<dbReference type="GO" id="GO:0009007">
    <property type="term" value="F:site-specific DNA-methyltransferase (adenine-specific) activity"/>
    <property type="evidence" value="ECO:0007669"/>
    <property type="project" value="UniProtKB-EC"/>
</dbReference>
<comment type="caution">
    <text evidence="7">The sequence shown here is derived from an EMBL/GenBank/DDBJ whole genome shotgun (WGS) entry which is preliminary data.</text>
</comment>
<dbReference type="Proteomes" id="UP000034543">
    <property type="component" value="Unassembled WGS sequence"/>
</dbReference>
<dbReference type="CDD" id="cd02440">
    <property type="entry name" value="AdoMet_MTases"/>
    <property type="match status" value="1"/>
</dbReference>
<feature type="domain" description="DNA methylase adenine-specific" evidence="5">
    <location>
        <begin position="7"/>
        <end position="222"/>
    </location>
</feature>
<dbReference type="InterPro" id="IPR003356">
    <property type="entry name" value="DNA_methylase_A-5"/>
</dbReference>
<dbReference type="SUPFAM" id="SSF53335">
    <property type="entry name" value="S-adenosyl-L-methionine-dependent methyltransferases"/>
    <property type="match status" value="1"/>
</dbReference>
<dbReference type="PANTHER" id="PTHR33841">
    <property type="entry name" value="DNA METHYLTRANSFERASE YEEA-RELATED"/>
    <property type="match status" value="1"/>
</dbReference>
<gene>
    <name evidence="7" type="ORF">UV59_C0035G0005</name>
</gene>
<evidence type="ECO:0000259" key="6">
    <source>
        <dbReference type="Pfam" id="PF22837"/>
    </source>
</evidence>
<dbReference type="Pfam" id="PF02384">
    <property type="entry name" value="N6_Mtase"/>
    <property type="match status" value="1"/>
</dbReference>
<name>A0A0G1F9V1_9BACT</name>
<dbReference type="Pfam" id="PF22837">
    <property type="entry name" value="M_Eco57I_C"/>
    <property type="match status" value="1"/>
</dbReference>
<organism evidence="7 8">
    <name type="scientific">Candidatus Gottesmanbacteria bacterium GW2011_GWA1_43_11</name>
    <dbReference type="NCBI Taxonomy" id="1618436"/>
    <lineage>
        <taxon>Bacteria</taxon>
        <taxon>Candidatus Gottesmaniibacteriota</taxon>
    </lineage>
</organism>
<dbReference type="Gene3D" id="3.40.50.150">
    <property type="entry name" value="Vaccinia Virus protein VP39"/>
    <property type="match status" value="1"/>
</dbReference>
<evidence type="ECO:0000313" key="7">
    <source>
        <dbReference type="EMBL" id="KKS83623.1"/>
    </source>
</evidence>
<protein>
    <submittedName>
        <fullName evidence="7">N6 adenine-specific DNA methyltransferase</fullName>
    </submittedName>
</protein>
<dbReference type="InterPro" id="IPR002052">
    <property type="entry name" value="DNA_methylase_N6_adenine_CS"/>
</dbReference>